<organism evidence="1">
    <name type="scientific">bioreactor metagenome</name>
    <dbReference type="NCBI Taxonomy" id="1076179"/>
    <lineage>
        <taxon>unclassified sequences</taxon>
        <taxon>metagenomes</taxon>
        <taxon>ecological metagenomes</taxon>
    </lineage>
</organism>
<proteinExistence type="predicted"/>
<reference evidence="1" key="1">
    <citation type="submission" date="2019-08" db="EMBL/GenBank/DDBJ databases">
        <authorList>
            <person name="Kucharzyk K."/>
            <person name="Murdoch R.W."/>
            <person name="Higgins S."/>
            <person name="Loffler F."/>
        </authorList>
    </citation>
    <scope>NUCLEOTIDE SEQUENCE</scope>
</reference>
<gene>
    <name evidence="1" type="ORF">SDC9_200303</name>
</gene>
<dbReference type="AlphaFoldDB" id="A0A645IMW6"/>
<protein>
    <submittedName>
        <fullName evidence="1">Uncharacterized protein</fullName>
    </submittedName>
</protein>
<name>A0A645IMW6_9ZZZZ</name>
<accession>A0A645IMW6</accession>
<dbReference type="EMBL" id="VSSQ01118951">
    <property type="protein sequence ID" value="MPN52641.1"/>
    <property type="molecule type" value="Genomic_DNA"/>
</dbReference>
<comment type="caution">
    <text evidence="1">The sequence shown here is derived from an EMBL/GenBank/DDBJ whole genome shotgun (WGS) entry which is preliminary data.</text>
</comment>
<sequence>MATAQVELQDQVAAGTRGLLAAAGAIAAAAPLVDAEHEGFLLRVVIVAGDESLAQGLPAEGGEHPAQAGFL</sequence>
<evidence type="ECO:0000313" key="1">
    <source>
        <dbReference type="EMBL" id="MPN52641.1"/>
    </source>
</evidence>